<evidence type="ECO:0000313" key="3">
    <source>
        <dbReference type="Proteomes" id="UP000324091"/>
    </source>
</evidence>
<proteinExistence type="predicted"/>
<feature type="region of interest" description="Disordered" evidence="1">
    <location>
        <begin position="222"/>
        <end position="244"/>
    </location>
</feature>
<organism evidence="2 3">
    <name type="scientific">Takifugu flavidus</name>
    <name type="common">sansaifugu</name>
    <dbReference type="NCBI Taxonomy" id="433684"/>
    <lineage>
        <taxon>Eukaryota</taxon>
        <taxon>Metazoa</taxon>
        <taxon>Chordata</taxon>
        <taxon>Craniata</taxon>
        <taxon>Vertebrata</taxon>
        <taxon>Euteleostomi</taxon>
        <taxon>Actinopterygii</taxon>
        <taxon>Neopterygii</taxon>
        <taxon>Teleostei</taxon>
        <taxon>Neoteleostei</taxon>
        <taxon>Acanthomorphata</taxon>
        <taxon>Eupercaria</taxon>
        <taxon>Tetraodontiformes</taxon>
        <taxon>Tetradontoidea</taxon>
        <taxon>Tetraodontidae</taxon>
        <taxon>Takifugu</taxon>
    </lineage>
</organism>
<comment type="caution">
    <text evidence="2">The sequence shown here is derived from an EMBL/GenBank/DDBJ whole genome shotgun (WGS) entry which is preliminary data.</text>
</comment>
<evidence type="ECO:0000256" key="1">
    <source>
        <dbReference type="SAM" id="MobiDB-lite"/>
    </source>
</evidence>
<dbReference type="EMBL" id="RHFK02000016">
    <property type="protein sequence ID" value="TWW63780.1"/>
    <property type="molecule type" value="Genomic_DNA"/>
</dbReference>
<keyword evidence="3" id="KW-1185">Reference proteome</keyword>
<evidence type="ECO:0000313" key="2">
    <source>
        <dbReference type="EMBL" id="TWW63780.1"/>
    </source>
</evidence>
<reference evidence="2 3" key="1">
    <citation type="submission" date="2019-04" db="EMBL/GenBank/DDBJ databases">
        <title>Chromosome genome assembly for Takifugu flavidus.</title>
        <authorList>
            <person name="Xiao S."/>
        </authorList>
    </citation>
    <scope>NUCLEOTIDE SEQUENCE [LARGE SCALE GENOMIC DNA]</scope>
    <source>
        <strain evidence="2">HTHZ2018</strain>
        <tissue evidence="2">Muscle</tissue>
    </source>
</reference>
<dbReference type="Proteomes" id="UP000324091">
    <property type="component" value="Chromosome 3"/>
</dbReference>
<gene>
    <name evidence="2" type="ORF">D4764_03G0007880</name>
</gene>
<name>A0A5C6ND03_9TELE</name>
<sequence length="279" mass="29755">MNGNNDTDLLAPTVQQLSGSSSSSSSPGSSRAEALIAAVCVRLLRCSLRTVRLCLHGFRCAGSPGIVTNIRCLNREVGGRDLPYQSIHPSIHPSVRLSLFCTAAFLPAEVAIAPPRCCCHVIERRRVPIRERNNQLDGNTRLSEDTIQSCAGASWGRGQCVTLLAATAEGTGAAFCHLGAEQHQCTPRFLPLSLVVSSNPRPHPGTIDEGECERELKDESLVDGDGQVPPEATTQSGCSIPSARVGGGGQIMPHHMAYFSFHSAAQANNSVRKRFGFVV</sequence>
<accession>A0A5C6ND03</accession>
<protein>
    <submittedName>
        <fullName evidence="2">Uncharacterized protein</fullName>
    </submittedName>
</protein>
<dbReference type="AlphaFoldDB" id="A0A5C6ND03"/>